<feature type="region of interest" description="Disordered" evidence="1">
    <location>
        <begin position="74"/>
        <end position="96"/>
    </location>
</feature>
<feature type="domain" description="DUF7730" evidence="2">
    <location>
        <begin position="7"/>
        <end position="151"/>
    </location>
</feature>
<sequence length="289" mass="32896">MPIPFLFLPGEIRNPIYHHLLTSPTHIELCLCTGRLRRTAPKFPLDRRWSHSDSEDDNSTDCLCHHYLSTNPNHSTNINTNSKTSPPPSSNPGPHAAILLTSRQIHTEASHLLYATNAFTIFTSKTSTLSAFLHSIGRQNAHLIRHMCIPFLHVRLRLDLEDPWSSDDEEEMNGPLNVRGYEGVKCDPLFRVANPGVLDMLGKWCTGLEELEAVVGTAQRADRNVVRRGLVREAIEFLDGEARRRIKSMRRFVVNVYEQDGVDRQWIEAMLGCRGFFWRLAPHHSGFRA</sequence>
<evidence type="ECO:0000313" key="3">
    <source>
        <dbReference type="EMBL" id="KAK0631292.1"/>
    </source>
</evidence>
<evidence type="ECO:0000313" key="4">
    <source>
        <dbReference type="Proteomes" id="UP001175000"/>
    </source>
</evidence>
<protein>
    <recommendedName>
        <fullName evidence="2">DUF7730 domain-containing protein</fullName>
    </recommendedName>
</protein>
<proteinExistence type="predicted"/>
<dbReference type="PANTHER" id="PTHR42085:SF2">
    <property type="entry name" value="F-BOX DOMAIN-CONTAINING PROTEIN"/>
    <property type="match status" value="1"/>
</dbReference>
<dbReference type="PANTHER" id="PTHR42085">
    <property type="entry name" value="F-BOX DOMAIN-CONTAINING PROTEIN"/>
    <property type="match status" value="1"/>
</dbReference>
<feature type="compositionally biased region" description="Low complexity" evidence="1">
    <location>
        <begin position="74"/>
        <end position="84"/>
    </location>
</feature>
<accession>A0AA39XCA5</accession>
<keyword evidence="4" id="KW-1185">Reference proteome</keyword>
<dbReference type="InterPro" id="IPR056632">
    <property type="entry name" value="DUF7730"/>
</dbReference>
<reference evidence="3" key="1">
    <citation type="submission" date="2023-06" db="EMBL/GenBank/DDBJ databases">
        <title>Genome-scale phylogeny and comparative genomics of the fungal order Sordariales.</title>
        <authorList>
            <consortium name="Lawrence Berkeley National Laboratory"/>
            <person name="Hensen N."/>
            <person name="Bonometti L."/>
            <person name="Westerberg I."/>
            <person name="Brannstrom I.O."/>
            <person name="Guillou S."/>
            <person name="Cros-Aarteil S."/>
            <person name="Calhoun S."/>
            <person name="Haridas S."/>
            <person name="Kuo A."/>
            <person name="Mondo S."/>
            <person name="Pangilinan J."/>
            <person name="Riley R."/>
            <person name="Labutti K."/>
            <person name="Andreopoulos B."/>
            <person name="Lipzen A."/>
            <person name="Chen C."/>
            <person name="Yanf M."/>
            <person name="Daum C."/>
            <person name="Ng V."/>
            <person name="Clum A."/>
            <person name="Steindorff A."/>
            <person name="Ohm R."/>
            <person name="Martin F."/>
            <person name="Silar P."/>
            <person name="Natvig D."/>
            <person name="Lalanne C."/>
            <person name="Gautier V."/>
            <person name="Ament-Velasquez S.L."/>
            <person name="Kruys A."/>
            <person name="Hutchinson M.I."/>
            <person name="Powell A.J."/>
            <person name="Barry K."/>
            <person name="Miller A.N."/>
            <person name="Grigoriev I.V."/>
            <person name="Debuchy R."/>
            <person name="Gladieux P."/>
            <person name="Thoren M.H."/>
            <person name="Johannesson H."/>
        </authorList>
    </citation>
    <scope>NUCLEOTIDE SEQUENCE</scope>
    <source>
        <strain evidence="3">CBS 606.72</strain>
    </source>
</reference>
<gene>
    <name evidence="3" type="ORF">B0T14DRAFT_489878</name>
</gene>
<dbReference type="AlphaFoldDB" id="A0AA39XCA5"/>
<name>A0AA39XCA5_9PEZI</name>
<dbReference type="EMBL" id="JAULSU010000001">
    <property type="protein sequence ID" value="KAK0631292.1"/>
    <property type="molecule type" value="Genomic_DNA"/>
</dbReference>
<comment type="caution">
    <text evidence="3">The sequence shown here is derived from an EMBL/GenBank/DDBJ whole genome shotgun (WGS) entry which is preliminary data.</text>
</comment>
<evidence type="ECO:0000259" key="2">
    <source>
        <dbReference type="Pfam" id="PF24864"/>
    </source>
</evidence>
<dbReference type="InterPro" id="IPR038883">
    <property type="entry name" value="AN11006-like"/>
</dbReference>
<dbReference type="Proteomes" id="UP001175000">
    <property type="component" value="Unassembled WGS sequence"/>
</dbReference>
<dbReference type="Pfam" id="PF24864">
    <property type="entry name" value="DUF7730"/>
    <property type="match status" value="1"/>
</dbReference>
<organism evidence="3 4">
    <name type="scientific">Immersiella caudata</name>
    <dbReference type="NCBI Taxonomy" id="314043"/>
    <lineage>
        <taxon>Eukaryota</taxon>
        <taxon>Fungi</taxon>
        <taxon>Dikarya</taxon>
        <taxon>Ascomycota</taxon>
        <taxon>Pezizomycotina</taxon>
        <taxon>Sordariomycetes</taxon>
        <taxon>Sordariomycetidae</taxon>
        <taxon>Sordariales</taxon>
        <taxon>Lasiosphaeriaceae</taxon>
        <taxon>Immersiella</taxon>
    </lineage>
</organism>
<evidence type="ECO:0000256" key="1">
    <source>
        <dbReference type="SAM" id="MobiDB-lite"/>
    </source>
</evidence>